<dbReference type="EMBL" id="CP133772">
    <property type="protein sequence ID" value="WYY00328.1"/>
    <property type="molecule type" value="Genomic_DNA"/>
</dbReference>
<dbReference type="RefSeq" id="WP_393970669.1">
    <property type="nucleotide sequence ID" value="NZ_CP133772.1"/>
</dbReference>
<sequence>MGSIIEEILSGEVINCDLEKNSKYYVILFWSPSDIRGIRLANYFSMRKKEFQEGGLSIIGIIVPEAASEKERKYVTWILKHYEINICSVVDNDLYLWTYFNNQFLPNIIIMDQNGNILEESSGSENRGSIEEKIDEIIGVKKTSLGEFWNIHFVEMKYILKSEDFTAESSFKKIVYSNDDNSVTLFGEWILDRSGFPACQGICSISLTGIIKEAFLAIESPRKERVLYDSEGNVMEREIEGFNLISLDIGKTPQLKKVEIKVGKDVKLYSVQF</sequence>
<name>A0AAX4NG63_9ARCH</name>
<accession>A0AAX4NG63</accession>
<organism evidence="1 2">
    <name type="scientific">Oxyplasma meridianum</name>
    <dbReference type="NCBI Taxonomy" id="3073602"/>
    <lineage>
        <taxon>Archaea</taxon>
        <taxon>Methanobacteriati</taxon>
        <taxon>Thermoplasmatota</taxon>
        <taxon>Thermoplasmata</taxon>
        <taxon>Thermoplasmatales</taxon>
        <taxon>Thermoplasmataceae</taxon>
        <taxon>Oxyplasma</taxon>
    </lineage>
</organism>
<evidence type="ECO:0008006" key="3">
    <source>
        <dbReference type="Google" id="ProtNLM"/>
    </source>
</evidence>
<proteinExistence type="predicted"/>
<keyword evidence="2" id="KW-1185">Reference proteome</keyword>
<gene>
    <name evidence="1" type="ORF">OXIME_000894</name>
</gene>
<dbReference type="KEGG" id="omr:OXIME_000894"/>
<evidence type="ECO:0000313" key="1">
    <source>
        <dbReference type="EMBL" id="WYY00328.1"/>
    </source>
</evidence>
<dbReference type="Gene3D" id="3.40.30.10">
    <property type="entry name" value="Glutaredoxin"/>
    <property type="match status" value="1"/>
</dbReference>
<dbReference type="AlphaFoldDB" id="A0AAX4NG63"/>
<dbReference type="Proteomes" id="UP001451606">
    <property type="component" value="Chromosome"/>
</dbReference>
<dbReference type="InterPro" id="IPR036249">
    <property type="entry name" value="Thioredoxin-like_sf"/>
</dbReference>
<reference evidence="1 2" key="1">
    <citation type="submission" date="2023-09" db="EMBL/GenBank/DDBJ databases">
        <authorList>
            <person name="Golyshina O.V."/>
            <person name="Lunev E.A."/>
            <person name="Bargiela R."/>
            <person name="Gaines M.C."/>
            <person name="Daum B."/>
            <person name="Bale N.J."/>
            <person name="Koenen M."/>
            <person name="Sinninghe Damst J.S."/>
            <person name="Yakimov M."/>
            <person name="Golyshin P.N."/>
        </authorList>
    </citation>
    <scope>NUCLEOTIDE SEQUENCE [LARGE SCALE GENOMIC DNA]</scope>
    <source>
        <strain evidence="1 2">M1</strain>
    </source>
</reference>
<dbReference type="GeneID" id="95967629"/>
<dbReference type="SUPFAM" id="SSF52833">
    <property type="entry name" value="Thioredoxin-like"/>
    <property type="match status" value="1"/>
</dbReference>
<protein>
    <recommendedName>
        <fullName evidence="3">Redoxin domain-containing protein</fullName>
    </recommendedName>
</protein>
<evidence type="ECO:0000313" key="2">
    <source>
        <dbReference type="Proteomes" id="UP001451606"/>
    </source>
</evidence>